<keyword evidence="10 11" id="KW-0472">Membrane</keyword>
<evidence type="ECO:0000256" key="4">
    <source>
        <dbReference type="ARBA" id="ARBA00022448"/>
    </source>
</evidence>
<keyword evidence="8 11" id="KW-1133">Transmembrane helix</keyword>
<evidence type="ECO:0000256" key="10">
    <source>
        <dbReference type="ARBA" id="ARBA00023136"/>
    </source>
</evidence>
<dbReference type="SMART" id="SM01323">
    <property type="entry name" value="YajC"/>
    <property type="match status" value="1"/>
</dbReference>
<comment type="similarity">
    <text evidence="2">Belongs to the YajC family.</text>
</comment>
<dbReference type="AlphaFoldDB" id="A0A8J7G2C5"/>
<keyword evidence="5" id="KW-1003">Cell membrane</keyword>
<protein>
    <recommendedName>
        <fullName evidence="3">Sec translocon accessory complex subunit YajC</fullName>
    </recommendedName>
</protein>
<comment type="caution">
    <text evidence="12">The sequence shown here is derived from an EMBL/GenBank/DDBJ whole genome shotgun (WGS) entry which is preliminary data.</text>
</comment>
<evidence type="ECO:0000256" key="7">
    <source>
        <dbReference type="ARBA" id="ARBA00022927"/>
    </source>
</evidence>
<evidence type="ECO:0000256" key="3">
    <source>
        <dbReference type="ARBA" id="ARBA00014962"/>
    </source>
</evidence>
<keyword evidence="7" id="KW-0653">Protein transport</keyword>
<dbReference type="PANTHER" id="PTHR33909:SF1">
    <property type="entry name" value="SEC TRANSLOCON ACCESSORY COMPLEX SUBUNIT YAJC"/>
    <property type="match status" value="1"/>
</dbReference>
<dbReference type="Proteomes" id="UP000604481">
    <property type="component" value="Unassembled WGS sequence"/>
</dbReference>
<sequence length="109" mass="11673">MFIAPAYADSAAAAAQAPSFVAQILPLVVIFALFWLLIIRPQQKKAKEHQSMLQALQKGDEVVVGGTVAKIVKISDAYVTVEVADGVEVLVQRGAIGQKLEKGTIKNNK</sequence>
<name>A0A8J7G2C5_9NEIS</name>
<dbReference type="PANTHER" id="PTHR33909">
    <property type="entry name" value="SEC TRANSLOCON ACCESSORY COMPLEX SUBUNIT YAJC"/>
    <property type="match status" value="1"/>
</dbReference>
<evidence type="ECO:0000256" key="5">
    <source>
        <dbReference type="ARBA" id="ARBA00022475"/>
    </source>
</evidence>
<evidence type="ECO:0000256" key="6">
    <source>
        <dbReference type="ARBA" id="ARBA00022692"/>
    </source>
</evidence>
<evidence type="ECO:0000256" key="1">
    <source>
        <dbReference type="ARBA" id="ARBA00004162"/>
    </source>
</evidence>
<evidence type="ECO:0000313" key="13">
    <source>
        <dbReference type="Proteomes" id="UP000604481"/>
    </source>
</evidence>
<dbReference type="GO" id="GO:0005886">
    <property type="term" value="C:plasma membrane"/>
    <property type="evidence" value="ECO:0007669"/>
    <property type="project" value="UniProtKB-SubCell"/>
</dbReference>
<dbReference type="Pfam" id="PF02699">
    <property type="entry name" value="YajC"/>
    <property type="match status" value="1"/>
</dbReference>
<dbReference type="GO" id="GO:0015031">
    <property type="term" value="P:protein transport"/>
    <property type="evidence" value="ECO:0007669"/>
    <property type="project" value="UniProtKB-KW"/>
</dbReference>
<gene>
    <name evidence="12" type="primary">yajC</name>
    <name evidence="12" type="ORF">INR99_12355</name>
</gene>
<feature type="transmembrane region" description="Helical" evidence="11">
    <location>
        <begin position="20"/>
        <end position="39"/>
    </location>
</feature>
<dbReference type="InterPro" id="IPR003849">
    <property type="entry name" value="Preprotein_translocase_YajC"/>
</dbReference>
<organism evidence="12 13">
    <name type="scientific">Chitinilyticum piscinae</name>
    <dbReference type="NCBI Taxonomy" id="2866724"/>
    <lineage>
        <taxon>Bacteria</taxon>
        <taxon>Pseudomonadati</taxon>
        <taxon>Pseudomonadota</taxon>
        <taxon>Betaproteobacteria</taxon>
        <taxon>Neisseriales</taxon>
        <taxon>Chitinibacteraceae</taxon>
        <taxon>Chitinilyticum</taxon>
    </lineage>
</organism>
<reference evidence="12 13" key="1">
    <citation type="submission" date="2020-10" db="EMBL/GenBank/DDBJ databases">
        <title>The genome sequence of Chitinilyticum litopenaei 4Y14.</title>
        <authorList>
            <person name="Liu Y."/>
        </authorList>
    </citation>
    <scope>NUCLEOTIDE SEQUENCE [LARGE SCALE GENOMIC DNA]</scope>
    <source>
        <strain evidence="12 13">4Y14</strain>
    </source>
</reference>
<evidence type="ECO:0000256" key="9">
    <source>
        <dbReference type="ARBA" id="ARBA00023010"/>
    </source>
</evidence>
<comment type="subcellular location">
    <subcellularLocation>
        <location evidence="1">Cell membrane</location>
        <topology evidence="1">Single-pass membrane protein</topology>
    </subcellularLocation>
</comment>
<dbReference type="EMBL" id="JADFUA010000007">
    <property type="protein sequence ID" value="MBE9610133.1"/>
    <property type="molecule type" value="Genomic_DNA"/>
</dbReference>
<dbReference type="PRINTS" id="PR01853">
    <property type="entry name" value="YAJCTRNLCASE"/>
</dbReference>
<proteinExistence type="inferred from homology"/>
<accession>A0A8J7G2C5</accession>
<dbReference type="RefSeq" id="WP_194116660.1">
    <property type="nucleotide sequence ID" value="NZ_JADFUA010000007.1"/>
</dbReference>
<keyword evidence="9" id="KW-0811">Translocation</keyword>
<keyword evidence="6 11" id="KW-0812">Transmembrane</keyword>
<evidence type="ECO:0000313" key="12">
    <source>
        <dbReference type="EMBL" id="MBE9610133.1"/>
    </source>
</evidence>
<evidence type="ECO:0000256" key="11">
    <source>
        <dbReference type="SAM" id="Phobius"/>
    </source>
</evidence>
<keyword evidence="13" id="KW-1185">Reference proteome</keyword>
<dbReference type="NCBIfam" id="TIGR00739">
    <property type="entry name" value="yajC"/>
    <property type="match status" value="1"/>
</dbReference>
<evidence type="ECO:0000256" key="8">
    <source>
        <dbReference type="ARBA" id="ARBA00022989"/>
    </source>
</evidence>
<keyword evidence="4" id="KW-0813">Transport</keyword>
<evidence type="ECO:0000256" key="2">
    <source>
        <dbReference type="ARBA" id="ARBA00006742"/>
    </source>
</evidence>